<keyword evidence="1" id="KW-0732">Signal</keyword>
<dbReference type="RefSeq" id="WP_130020429.1">
    <property type="nucleotide sequence ID" value="NZ_SEWF01000009.1"/>
</dbReference>
<feature type="domain" description="TtsA-like Glycoside hydrolase family 108" evidence="2">
    <location>
        <begin position="51"/>
        <end position="92"/>
    </location>
</feature>
<evidence type="ECO:0000313" key="4">
    <source>
        <dbReference type="Proteomes" id="UP000293162"/>
    </source>
</evidence>
<comment type="caution">
    <text evidence="3">The sequence shown here is derived from an EMBL/GenBank/DDBJ whole genome shotgun (WGS) entry which is preliminary data.</text>
</comment>
<feature type="chain" id="PRO_5020990246" description="TtsA-like Glycoside hydrolase family 108 domain-containing protein" evidence="1">
    <location>
        <begin position="24"/>
        <end position="204"/>
    </location>
</feature>
<dbReference type="OrthoDB" id="672438at2"/>
<dbReference type="Gene3D" id="1.20.141.10">
    <property type="entry name" value="Chitosanase, subunit A, domain 1"/>
    <property type="match status" value="1"/>
</dbReference>
<dbReference type="AlphaFoldDB" id="A0A4Q5M1N9"/>
<evidence type="ECO:0000313" key="3">
    <source>
        <dbReference type="EMBL" id="RYU96138.1"/>
    </source>
</evidence>
<dbReference type="EMBL" id="SEWF01000009">
    <property type="protein sequence ID" value="RYU96138.1"/>
    <property type="molecule type" value="Genomic_DNA"/>
</dbReference>
<evidence type="ECO:0000259" key="2">
    <source>
        <dbReference type="Pfam" id="PF05838"/>
    </source>
</evidence>
<sequence length="204" mass="23511">MKQLQRMFLAGFLVSFMSVTSQAASFEKYFVKLIRFEGKGFGINQEIWGKKNFTKAEAFKIHKKYYWNKYHGDLFRSQEVAETLIDHIINAGEGRNSVNIRAFEAVIGVPQDGKLSKEDVQVANSFVQCEYVVNPYVNYRLHFYGSRKNAKKYPGWTIRARTFGIFDEDNNMLADFLVLPDILIGKSPEEELEEPTEELAAKVD</sequence>
<organism evidence="3 4">
    <name type="scientific">Emticicia agri</name>
    <dbReference type="NCBI Taxonomy" id="2492393"/>
    <lineage>
        <taxon>Bacteria</taxon>
        <taxon>Pseudomonadati</taxon>
        <taxon>Bacteroidota</taxon>
        <taxon>Cytophagia</taxon>
        <taxon>Cytophagales</taxon>
        <taxon>Leadbetterellaceae</taxon>
        <taxon>Emticicia</taxon>
    </lineage>
</organism>
<gene>
    <name evidence="3" type="ORF">EWM59_07970</name>
</gene>
<protein>
    <recommendedName>
        <fullName evidence="2">TtsA-like Glycoside hydrolase family 108 domain-containing protein</fullName>
    </recommendedName>
</protein>
<dbReference type="InterPro" id="IPR023346">
    <property type="entry name" value="Lysozyme-like_dom_sf"/>
</dbReference>
<dbReference type="Proteomes" id="UP000293162">
    <property type="component" value="Unassembled WGS sequence"/>
</dbReference>
<reference evidence="3 4" key="1">
    <citation type="submission" date="2019-02" db="EMBL/GenBank/DDBJ databases">
        <title>Bacterial novel species Emticicia sp. 17J42-9 isolated from soil.</title>
        <authorList>
            <person name="Jung H.-Y."/>
        </authorList>
    </citation>
    <scope>NUCLEOTIDE SEQUENCE [LARGE SCALE GENOMIC DNA]</scope>
    <source>
        <strain evidence="3 4">17J42-9</strain>
    </source>
</reference>
<proteinExistence type="predicted"/>
<feature type="signal peptide" evidence="1">
    <location>
        <begin position="1"/>
        <end position="23"/>
    </location>
</feature>
<dbReference type="SUPFAM" id="SSF53955">
    <property type="entry name" value="Lysozyme-like"/>
    <property type="match status" value="1"/>
</dbReference>
<accession>A0A4Q5M1N9</accession>
<name>A0A4Q5M1N9_9BACT</name>
<keyword evidence="4" id="KW-1185">Reference proteome</keyword>
<evidence type="ECO:0000256" key="1">
    <source>
        <dbReference type="SAM" id="SignalP"/>
    </source>
</evidence>
<dbReference type="Pfam" id="PF05838">
    <property type="entry name" value="Glyco_hydro_108"/>
    <property type="match status" value="1"/>
</dbReference>
<dbReference type="InterPro" id="IPR008565">
    <property type="entry name" value="TtsA-like_GH18_dom"/>
</dbReference>